<organism evidence="1">
    <name type="scientific">Pararge aegeria</name>
    <name type="common">speckled wood butterfly</name>
    <dbReference type="NCBI Taxonomy" id="116150"/>
    <lineage>
        <taxon>Eukaryota</taxon>
        <taxon>Metazoa</taxon>
        <taxon>Ecdysozoa</taxon>
        <taxon>Arthropoda</taxon>
        <taxon>Hexapoda</taxon>
        <taxon>Insecta</taxon>
        <taxon>Pterygota</taxon>
        <taxon>Neoptera</taxon>
        <taxon>Endopterygota</taxon>
        <taxon>Lepidoptera</taxon>
        <taxon>Glossata</taxon>
        <taxon>Ditrysia</taxon>
        <taxon>Papilionoidea</taxon>
        <taxon>Nymphalidae</taxon>
        <taxon>Satyrinae</taxon>
        <taxon>Satyrini</taxon>
        <taxon>Parargina</taxon>
        <taxon>Pararge</taxon>
    </lineage>
</organism>
<feature type="non-terminal residue" evidence="1">
    <location>
        <position position="74"/>
    </location>
</feature>
<dbReference type="AlphaFoldDB" id="S4PM47"/>
<reference evidence="1" key="2">
    <citation type="submission" date="2013-05" db="EMBL/GenBank/DDBJ databases">
        <authorList>
            <person name="Carter J.-M."/>
            <person name="Baker S.C."/>
            <person name="Pink R."/>
            <person name="Carter D.R.F."/>
            <person name="Collins A."/>
            <person name="Tomlin J."/>
            <person name="Gibbs M."/>
            <person name="Breuker C.J."/>
        </authorList>
    </citation>
    <scope>NUCLEOTIDE SEQUENCE</scope>
    <source>
        <tissue evidence="1">Ovary</tissue>
    </source>
</reference>
<dbReference type="EMBL" id="GAIX01001542">
    <property type="protein sequence ID" value="JAA91018.1"/>
    <property type="molecule type" value="Transcribed_RNA"/>
</dbReference>
<accession>S4PM47</accession>
<protein>
    <submittedName>
        <fullName evidence="1">Uncharacterized protein</fullName>
    </submittedName>
</protein>
<reference evidence="1" key="1">
    <citation type="journal article" date="2013" name="BMC Genomics">
        <title>Unscrambling butterfly oogenesis.</title>
        <authorList>
            <person name="Carter J.M."/>
            <person name="Baker S.C."/>
            <person name="Pink R."/>
            <person name="Carter D.R."/>
            <person name="Collins A."/>
            <person name="Tomlin J."/>
            <person name="Gibbs M."/>
            <person name="Breuker C.J."/>
        </authorList>
    </citation>
    <scope>NUCLEOTIDE SEQUENCE</scope>
    <source>
        <tissue evidence="1">Ovary</tissue>
    </source>
</reference>
<evidence type="ECO:0000313" key="1">
    <source>
        <dbReference type="EMBL" id="JAA91018.1"/>
    </source>
</evidence>
<proteinExistence type="predicted"/>
<sequence>MHGAGSVVGSGASSGAGVVAASASSWSYVPQMICMRLSRNWCSSSHSNIILLKGLPRCKKQLKVSEMADVDMWR</sequence>
<name>S4PM47_9NEOP</name>